<gene>
    <name evidence="1" type="ORF">JYU14_02855</name>
</gene>
<protein>
    <submittedName>
        <fullName evidence="1">DUF5407 family protein</fullName>
    </submittedName>
</protein>
<evidence type="ECO:0000313" key="2">
    <source>
        <dbReference type="Proteomes" id="UP000722121"/>
    </source>
</evidence>
<dbReference type="EMBL" id="JAFITR010000050">
    <property type="protein sequence ID" value="MBN4067002.1"/>
    <property type="molecule type" value="Genomic_DNA"/>
</dbReference>
<organism evidence="1 2">
    <name type="scientific">Simkania negevensis</name>
    <dbReference type="NCBI Taxonomy" id="83561"/>
    <lineage>
        <taxon>Bacteria</taxon>
        <taxon>Pseudomonadati</taxon>
        <taxon>Chlamydiota</taxon>
        <taxon>Chlamydiia</taxon>
        <taxon>Parachlamydiales</taxon>
        <taxon>Simkaniaceae</taxon>
        <taxon>Simkania</taxon>
    </lineage>
</organism>
<sequence>MTDPSGGSSSSSGSGGINFNNLISALESYTTTVEGKIKGFSTPSAAKGGTVSLKQMFELQLSMNKLSQFIAAATNVLSAMNTGMSQVAQNIK</sequence>
<evidence type="ECO:0000313" key="1">
    <source>
        <dbReference type="EMBL" id="MBN4067002.1"/>
    </source>
</evidence>
<dbReference type="InterPro" id="IPR035365">
    <property type="entry name" value="DUF5407"/>
</dbReference>
<comment type="caution">
    <text evidence="1">The sequence shown here is derived from an EMBL/GenBank/DDBJ whole genome shotgun (WGS) entry which is preliminary data.</text>
</comment>
<dbReference type="Pfam" id="PF17401">
    <property type="entry name" value="DUF5407"/>
    <property type="match status" value="1"/>
</dbReference>
<dbReference type="Proteomes" id="UP000722121">
    <property type="component" value="Unassembled WGS sequence"/>
</dbReference>
<name>A0ABS3ASA5_9BACT</name>
<keyword evidence="2" id="KW-1185">Reference proteome</keyword>
<accession>A0ABS3ASA5</accession>
<proteinExistence type="predicted"/>
<reference evidence="1 2" key="1">
    <citation type="submission" date="2021-02" db="EMBL/GenBank/DDBJ databases">
        <title>Activity-based single-cell genomes from oceanic crustal fluid captures similar information to metagenomic and metatranscriptomic surveys with orders of magnitude less sampling.</title>
        <authorList>
            <person name="D'Angelo T.S."/>
            <person name="Orcutt B.N."/>
        </authorList>
    </citation>
    <scope>NUCLEOTIDE SEQUENCE [LARGE SCALE GENOMIC DNA]</scope>
    <source>
        <strain evidence="1">AH-315-G07</strain>
    </source>
</reference>